<evidence type="ECO:0000313" key="2">
    <source>
        <dbReference type="EMBL" id="KAK1746941.1"/>
    </source>
</evidence>
<gene>
    <name evidence="2" type="ORF">QTG54_002285</name>
</gene>
<organism evidence="2 3">
    <name type="scientific">Skeletonema marinoi</name>
    <dbReference type="NCBI Taxonomy" id="267567"/>
    <lineage>
        <taxon>Eukaryota</taxon>
        <taxon>Sar</taxon>
        <taxon>Stramenopiles</taxon>
        <taxon>Ochrophyta</taxon>
        <taxon>Bacillariophyta</taxon>
        <taxon>Coscinodiscophyceae</taxon>
        <taxon>Thalassiosirophycidae</taxon>
        <taxon>Thalassiosirales</taxon>
        <taxon>Skeletonemataceae</taxon>
        <taxon>Skeletonema</taxon>
        <taxon>Skeletonema marinoi-dohrnii complex</taxon>
    </lineage>
</organism>
<keyword evidence="3" id="KW-1185">Reference proteome</keyword>
<dbReference type="AlphaFoldDB" id="A0AAD8YKU9"/>
<sequence length="338" mass="37383">MSFNHPKGKNPPSSREAEVLERQRLMATRLKNTNKAKPPPPPSKATCSICKRSNFKTAKEAAEHEKQCRTKKLSSVKTKGAGTTTSPILIGGEITAEMALEHARRRAAARRNTQQPTSVMKNDNEKKPQQSPLVAAKRSDLRTTKMASSSQSEQSSAVAAAGSLSSLLMSNADTAKYMKPNAPKLLQHYNKIEPNDYWKNIRDWDFLGELNDKMGNNSSGKRINRDGNSDGHATTKPLPDTFDSYRQYCALGTTLPRGGTCTIIIRGDIRHSLWRSKPEKSPIKVFLQPLKKDLDGSSENMGVQVKNVLTDNYKDRSFIANDIVLLLKKESLCGSIQG</sequence>
<proteinExistence type="predicted"/>
<feature type="compositionally biased region" description="Polar residues" evidence="1">
    <location>
        <begin position="75"/>
        <end position="84"/>
    </location>
</feature>
<feature type="region of interest" description="Disordered" evidence="1">
    <location>
        <begin position="217"/>
        <end position="237"/>
    </location>
</feature>
<accession>A0AAD8YKU9</accession>
<protein>
    <submittedName>
        <fullName evidence="2">Uncharacterized protein</fullName>
    </submittedName>
</protein>
<name>A0AAD8YKU9_9STRA</name>
<feature type="compositionally biased region" description="Low complexity" evidence="1">
    <location>
        <begin position="147"/>
        <end position="156"/>
    </location>
</feature>
<dbReference type="EMBL" id="JATAAI010000003">
    <property type="protein sequence ID" value="KAK1746941.1"/>
    <property type="molecule type" value="Genomic_DNA"/>
</dbReference>
<reference evidence="2" key="1">
    <citation type="submission" date="2023-06" db="EMBL/GenBank/DDBJ databases">
        <title>Survivors Of The Sea: Transcriptome response of Skeletonema marinoi to long-term dormancy.</title>
        <authorList>
            <person name="Pinder M.I.M."/>
            <person name="Kourtchenko O."/>
            <person name="Robertson E.K."/>
            <person name="Larsson T."/>
            <person name="Maumus F."/>
            <person name="Osuna-Cruz C.M."/>
            <person name="Vancaester E."/>
            <person name="Stenow R."/>
            <person name="Vandepoele K."/>
            <person name="Ploug H."/>
            <person name="Bruchert V."/>
            <person name="Godhe A."/>
            <person name="Topel M."/>
        </authorList>
    </citation>
    <scope>NUCLEOTIDE SEQUENCE</scope>
    <source>
        <strain evidence="2">R05AC</strain>
    </source>
</reference>
<dbReference type="Proteomes" id="UP001224775">
    <property type="component" value="Unassembled WGS sequence"/>
</dbReference>
<feature type="region of interest" description="Disordered" evidence="1">
    <location>
        <begin position="60"/>
        <end position="84"/>
    </location>
</feature>
<feature type="compositionally biased region" description="Polar residues" evidence="1">
    <location>
        <begin position="112"/>
        <end position="121"/>
    </location>
</feature>
<comment type="caution">
    <text evidence="2">The sequence shown here is derived from an EMBL/GenBank/DDBJ whole genome shotgun (WGS) entry which is preliminary data.</text>
</comment>
<feature type="region of interest" description="Disordered" evidence="1">
    <location>
        <begin position="102"/>
        <end position="156"/>
    </location>
</feature>
<evidence type="ECO:0000313" key="3">
    <source>
        <dbReference type="Proteomes" id="UP001224775"/>
    </source>
</evidence>
<evidence type="ECO:0000256" key="1">
    <source>
        <dbReference type="SAM" id="MobiDB-lite"/>
    </source>
</evidence>
<feature type="region of interest" description="Disordered" evidence="1">
    <location>
        <begin position="27"/>
        <end position="48"/>
    </location>
</feature>